<dbReference type="EMBL" id="CAEZYY010000045">
    <property type="protein sequence ID" value="CAB4768020.1"/>
    <property type="molecule type" value="Genomic_DNA"/>
</dbReference>
<proteinExistence type="predicted"/>
<gene>
    <name evidence="1" type="ORF">UFOPK2806_02252</name>
    <name evidence="2" type="ORF">UFOPK3417_01074</name>
    <name evidence="3" type="ORF">UFOPK4306_01173</name>
</gene>
<dbReference type="Pfam" id="PF09438">
    <property type="entry name" value="DUF2017"/>
    <property type="match status" value="1"/>
</dbReference>
<dbReference type="InterPro" id="IPR018561">
    <property type="entry name" value="AosR"/>
</dbReference>
<organism evidence="2">
    <name type="scientific">freshwater metagenome</name>
    <dbReference type="NCBI Taxonomy" id="449393"/>
    <lineage>
        <taxon>unclassified sequences</taxon>
        <taxon>metagenomes</taxon>
        <taxon>ecological metagenomes</taxon>
    </lineage>
</organism>
<evidence type="ECO:0000313" key="1">
    <source>
        <dbReference type="EMBL" id="CAB4768020.1"/>
    </source>
</evidence>
<sequence>MAIRRRRWRVRANGSGFDLNLPAEERHLLANLLPQLREVMEHPDDERARRLFPTAYTDDVERDAEYHRFMREELVASRVAALETFARTAESKHIDEAALLGWMQCVNGVRLVLGTLLDVSEDDDLHRLDENDPHFAEAALYGYLSGLLEEIVQALSRG</sequence>
<evidence type="ECO:0000313" key="2">
    <source>
        <dbReference type="EMBL" id="CAB4877401.1"/>
    </source>
</evidence>
<name>A0A6J7E3Q0_9ZZZZ</name>
<evidence type="ECO:0000313" key="3">
    <source>
        <dbReference type="EMBL" id="CAB5062641.1"/>
    </source>
</evidence>
<dbReference type="EMBL" id="CAFBLR010000096">
    <property type="protein sequence ID" value="CAB4877401.1"/>
    <property type="molecule type" value="Genomic_DNA"/>
</dbReference>
<reference evidence="2" key="1">
    <citation type="submission" date="2020-05" db="EMBL/GenBank/DDBJ databases">
        <authorList>
            <person name="Chiriac C."/>
            <person name="Salcher M."/>
            <person name="Ghai R."/>
            <person name="Kavagutti S V."/>
        </authorList>
    </citation>
    <scope>NUCLEOTIDE SEQUENCE</scope>
</reference>
<dbReference type="EMBL" id="CAFBQP010000039">
    <property type="protein sequence ID" value="CAB5062641.1"/>
    <property type="molecule type" value="Genomic_DNA"/>
</dbReference>
<accession>A0A6J7E3Q0</accession>
<dbReference type="AlphaFoldDB" id="A0A6J7E3Q0"/>
<protein>
    <submittedName>
        <fullName evidence="2">Unannotated protein</fullName>
    </submittedName>
</protein>